<evidence type="ECO:0000313" key="2">
    <source>
        <dbReference type="EMBL" id="CEP14206.1"/>
    </source>
</evidence>
<name>A0A0B7NH10_9FUNG</name>
<dbReference type="AlphaFoldDB" id="A0A0B7NH10"/>
<feature type="domain" description="Helitron helicase-like" evidence="1">
    <location>
        <begin position="13"/>
        <end position="145"/>
    </location>
</feature>
<dbReference type="InterPro" id="IPR025476">
    <property type="entry name" value="Helitron_helicase-like"/>
</dbReference>
<sequence>MRGETLGGYTKTRILLQDRRFGQSPEFLFFMMDAIEKKNIHSYNRHVAPTRAGIKLTRNMVHDGTNFLYNTTSSVPHTIRGSYAHKRKHALNLHCIFENLGSPQLFLTITCNDFAPEYQQYDRQQPWDDPVMFATKFKRNFQELFN</sequence>
<protein>
    <recommendedName>
        <fullName evidence="1">Helitron helicase-like domain-containing protein</fullName>
    </recommendedName>
</protein>
<dbReference type="Pfam" id="PF14214">
    <property type="entry name" value="Helitron_like_N"/>
    <property type="match status" value="1"/>
</dbReference>
<dbReference type="EMBL" id="LN731075">
    <property type="protein sequence ID" value="CEP14206.1"/>
    <property type="molecule type" value="Genomic_DNA"/>
</dbReference>
<organism evidence="2 3">
    <name type="scientific">Parasitella parasitica</name>
    <dbReference type="NCBI Taxonomy" id="35722"/>
    <lineage>
        <taxon>Eukaryota</taxon>
        <taxon>Fungi</taxon>
        <taxon>Fungi incertae sedis</taxon>
        <taxon>Mucoromycota</taxon>
        <taxon>Mucoromycotina</taxon>
        <taxon>Mucoromycetes</taxon>
        <taxon>Mucorales</taxon>
        <taxon>Mucorineae</taxon>
        <taxon>Mucoraceae</taxon>
        <taxon>Parasitella</taxon>
    </lineage>
</organism>
<dbReference type="OrthoDB" id="2269493at2759"/>
<keyword evidence="3" id="KW-1185">Reference proteome</keyword>
<gene>
    <name evidence="2" type="primary">PARPA_08373.1 scaffold 32874</name>
</gene>
<feature type="non-terminal residue" evidence="2">
    <location>
        <position position="146"/>
    </location>
</feature>
<reference evidence="2 3" key="1">
    <citation type="submission" date="2014-09" db="EMBL/GenBank/DDBJ databases">
        <authorList>
            <person name="Ellenberger Sabrina"/>
        </authorList>
    </citation>
    <scope>NUCLEOTIDE SEQUENCE [LARGE SCALE GENOMIC DNA]</scope>
    <source>
        <strain evidence="2 3">CBS 412.66</strain>
    </source>
</reference>
<evidence type="ECO:0000313" key="3">
    <source>
        <dbReference type="Proteomes" id="UP000054107"/>
    </source>
</evidence>
<accession>A0A0B7NH10</accession>
<dbReference type="Proteomes" id="UP000054107">
    <property type="component" value="Unassembled WGS sequence"/>
</dbReference>
<evidence type="ECO:0000259" key="1">
    <source>
        <dbReference type="Pfam" id="PF14214"/>
    </source>
</evidence>
<proteinExistence type="predicted"/>